<comment type="function">
    <text evidence="9">Catalyzes the first step in the biosynthesis of NAD from nicotinic acid, the ATP-dependent synthesis of beta-nicotinate D-ribonucleotide from nicotinate and 5-phospho-D-ribose 1-phosphate.</text>
</comment>
<dbReference type="SUPFAM" id="SSF51690">
    <property type="entry name" value="Nicotinate/Quinolinate PRTase C-terminal domain-like"/>
    <property type="match status" value="1"/>
</dbReference>
<accession>A0A7W5XKU3</accession>
<evidence type="ECO:0000313" key="12">
    <source>
        <dbReference type="EMBL" id="MBB3667310.1"/>
    </source>
</evidence>
<dbReference type="SUPFAM" id="SSF54675">
    <property type="entry name" value="Nicotinate/Quinolinate PRTase N-terminal domain-like"/>
    <property type="match status" value="1"/>
</dbReference>
<keyword evidence="13" id="KW-1185">Reference proteome</keyword>
<evidence type="ECO:0000259" key="10">
    <source>
        <dbReference type="Pfam" id="PF04095"/>
    </source>
</evidence>
<dbReference type="Pfam" id="PF17767">
    <property type="entry name" value="NAPRTase_N"/>
    <property type="match status" value="1"/>
</dbReference>
<organism evidence="12 13">
    <name type="scientific">Garicola koreensis</name>
    <dbReference type="NCBI Taxonomy" id="1262554"/>
    <lineage>
        <taxon>Bacteria</taxon>
        <taxon>Bacillati</taxon>
        <taxon>Actinomycetota</taxon>
        <taxon>Actinomycetes</taxon>
        <taxon>Micrococcales</taxon>
        <taxon>Micrococcaceae</taxon>
        <taxon>Garicola</taxon>
    </lineage>
</organism>
<proteinExistence type="inferred from homology"/>
<dbReference type="PANTHER" id="PTHR11098">
    <property type="entry name" value="NICOTINATE PHOSPHORIBOSYLTRANSFERASE"/>
    <property type="match status" value="1"/>
</dbReference>
<dbReference type="Gene3D" id="3.20.140.10">
    <property type="entry name" value="nicotinate phosphoribosyltransferase"/>
    <property type="match status" value="1"/>
</dbReference>
<dbReference type="InterPro" id="IPR036068">
    <property type="entry name" value="Nicotinate_pribotase-like_C"/>
</dbReference>
<dbReference type="PANTHER" id="PTHR11098:SF8">
    <property type="entry name" value="NICOTINATE PHOSPHORIBOSYLTRANSFERASE PNCB1"/>
    <property type="match status" value="1"/>
</dbReference>
<dbReference type="InterPro" id="IPR013785">
    <property type="entry name" value="Aldolase_TIM"/>
</dbReference>
<evidence type="ECO:0000256" key="4">
    <source>
        <dbReference type="ARBA" id="ARBA00022553"/>
    </source>
</evidence>
<evidence type="ECO:0000256" key="8">
    <source>
        <dbReference type="ARBA" id="ARBA00048668"/>
    </source>
</evidence>
<protein>
    <recommendedName>
        <fullName evidence="3 9">Nicotinate phosphoribosyltransferase</fullName>
        <ecNumber evidence="3 9">6.3.4.21</ecNumber>
    </recommendedName>
</protein>
<dbReference type="NCBIfam" id="NF009131">
    <property type="entry name" value="PRK12484.1"/>
    <property type="match status" value="1"/>
</dbReference>
<dbReference type="InterPro" id="IPR007229">
    <property type="entry name" value="Nic_PRibTrfase-Fam"/>
</dbReference>
<dbReference type="Gene3D" id="3.20.20.70">
    <property type="entry name" value="Aldolase class I"/>
    <property type="match status" value="1"/>
</dbReference>
<dbReference type="GO" id="GO:0016757">
    <property type="term" value="F:glycosyltransferase activity"/>
    <property type="evidence" value="ECO:0007669"/>
    <property type="project" value="UniProtKB-KW"/>
</dbReference>
<comment type="similarity">
    <text evidence="2 9">Belongs to the NAPRTase family.</text>
</comment>
<keyword evidence="4" id="KW-0597">Phosphoprotein</keyword>
<dbReference type="EMBL" id="JACIBT010000001">
    <property type="protein sequence ID" value="MBB3667310.1"/>
    <property type="molecule type" value="Genomic_DNA"/>
</dbReference>
<reference evidence="12 13" key="1">
    <citation type="submission" date="2020-08" db="EMBL/GenBank/DDBJ databases">
        <title>Sequencing the genomes of 1000 actinobacteria strains.</title>
        <authorList>
            <person name="Klenk H.-P."/>
        </authorList>
    </citation>
    <scope>NUCLEOTIDE SEQUENCE [LARGE SCALE GENOMIC DNA]</scope>
    <source>
        <strain evidence="12 13">DSM 28238</strain>
    </source>
</reference>
<evidence type="ECO:0000256" key="7">
    <source>
        <dbReference type="ARBA" id="ARBA00022679"/>
    </source>
</evidence>
<dbReference type="InterPro" id="IPR006405">
    <property type="entry name" value="Nic_PRibTrfase_pncB"/>
</dbReference>
<evidence type="ECO:0000256" key="2">
    <source>
        <dbReference type="ARBA" id="ARBA00010897"/>
    </source>
</evidence>
<name>A0A7W5XKU3_9MICC</name>
<comment type="caution">
    <text evidence="12">The sequence shown here is derived from an EMBL/GenBank/DDBJ whole genome shotgun (WGS) entry which is preliminary data.</text>
</comment>
<evidence type="ECO:0000256" key="5">
    <source>
        <dbReference type="ARBA" id="ARBA00022598"/>
    </source>
</evidence>
<evidence type="ECO:0000259" key="11">
    <source>
        <dbReference type="Pfam" id="PF17767"/>
    </source>
</evidence>
<dbReference type="UniPathway" id="UPA00253">
    <property type="reaction ID" value="UER00457"/>
</dbReference>
<feature type="domain" description="Nicotinate phosphoribosyltransferase N-terminal" evidence="11">
    <location>
        <begin position="10"/>
        <end position="134"/>
    </location>
</feature>
<feature type="domain" description="Nicotinate/nicotinamide phosphoribosyltransferase" evidence="10">
    <location>
        <begin position="156"/>
        <end position="324"/>
    </location>
</feature>
<evidence type="ECO:0000256" key="1">
    <source>
        <dbReference type="ARBA" id="ARBA00004952"/>
    </source>
</evidence>
<dbReference type="NCBIfam" id="TIGR01513">
    <property type="entry name" value="NAPRTase_put"/>
    <property type="match status" value="1"/>
</dbReference>
<dbReference type="PIRSF" id="PIRSF000484">
    <property type="entry name" value="NAPRT"/>
    <property type="match status" value="1"/>
</dbReference>
<dbReference type="GO" id="GO:0004516">
    <property type="term" value="F:nicotinate phosphoribosyltransferase activity"/>
    <property type="evidence" value="ECO:0007669"/>
    <property type="project" value="UniProtKB-UniRule"/>
</dbReference>
<evidence type="ECO:0000313" key="13">
    <source>
        <dbReference type="Proteomes" id="UP000547528"/>
    </source>
</evidence>
<dbReference type="GO" id="GO:0005829">
    <property type="term" value="C:cytosol"/>
    <property type="evidence" value="ECO:0007669"/>
    <property type="project" value="TreeGrafter"/>
</dbReference>
<keyword evidence="6 9" id="KW-0662">Pyridine nucleotide biosynthesis</keyword>
<dbReference type="InterPro" id="IPR041525">
    <property type="entry name" value="N/Namide_PRibTrfase"/>
</dbReference>
<comment type="pathway">
    <text evidence="1 9">Cofactor biosynthesis; NAD(+) biosynthesis; nicotinate D-ribonucleotide from nicotinate: step 1/1.</text>
</comment>
<dbReference type="GO" id="GO:0034355">
    <property type="term" value="P:NAD+ biosynthetic process via the salvage pathway"/>
    <property type="evidence" value="ECO:0007669"/>
    <property type="project" value="TreeGrafter"/>
</dbReference>
<dbReference type="AlphaFoldDB" id="A0A7W5XKU3"/>
<gene>
    <name evidence="12" type="ORF">FHX47_000903</name>
</gene>
<evidence type="ECO:0000256" key="3">
    <source>
        <dbReference type="ARBA" id="ARBA00013236"/>
    </source>
</evidence>
<comment type="PTM">
    <text evidence="9">Transiently phosphorylated on a His residue during the reaction cycle. Phosphorylation strongly increases the affinity for substrates and increases the rate of nicotinate D-ribonucleotide production. Dephosphorylation regenerates the low-affinity form of the enzyme, leading to product release.</text>
</comment>
<sequence>MTDASASTALLTDQYELTMVQAALRSGTAHRQCTFEVFARQLPPGRRYGVVGGTGRMLEGLEQFRFGAAELEYLRRESIVDDATLQFLADYRFSGDISGYAEGEAYFPHSPVLKVTASFAEACLLETFILSVMNHDSAVTSAGSRMTLAAGGRLCLEMGGRRTQEHSAVAAARAAAVVNFAATSNLQAGREWGIPTVGTAAHSFMLLHDSEEEAFAAQVQAFGAGTTLLVDTYDVEAAVRKAVEIAGPELGAVRLDSGDLVQQAHDVRGLLDSLGNQNTQIVVSSDLDEHAIAGLAAAPVNSYGVGTRLVTGSGAPTASMVYKLVERADADGRPVPVEKASAGKTSIGGSKSVLRSIGEDGRAEAEVISAEAPVEESGYTGRTLQVPLVIGGEVQPGCTGEEGVRRAGHRHRASVHQLPAEARRLSSGEPVIPTIFA</sequence>
<evidence type="ECO:0000256" key="9">
    <source>
        <dbReference type="RuleBase" id="RU365100"/>
    </source>
</evidence>
<keyword evidence="12" id="KW-0328">Glycosyltransferase</keyword>
<dbReference type="Proteomes" id="UP000547528">
    <property type="component" value="Unassembled WGS sequence"/>
</dbReference>
<dbReference type="Pfam" id="PF04095">
    <property type="entry name" value="NAPRTase"/>
    <property type="match status" value="1"/>
</dbReference>
<dbReference type="NCBIfam" id="NF006698">
    <property type="entry name" value="PRK09243.1-5"/>
    <property type="match status" value="1"/>
</dbReference>
<keyword evidence="5 9" id="KW-0436">Ligase</keyword>
<keyword evidence="7 9" id="KW-0808">Transferase</keyword>
<evidence type="ECO:0000256" key="6">
    <source>
        <dbReference type="ARBA" id="ARBA00022642"/>
    </source>
</evidence>
<dbReference type="InterPro" id="IPR040727">
    <property type="entry name" value="NAPRTase_N"/>
</dbReference>
<comment type="catalytic activity">
    <reaction evidence="8 9">
        <text>5-phospho-alpha-D-ribose 1-diphosphate + nicotinate + ATP + H2O = nicotinate beta-D-ribonucleotide + ADP + phosphate + diphosphate</text>
        <dbReference type="Rhea" id="RHEA:36163"/>
        <dbReference type="ChEBI" id="CHEBI:15377"/>
        <dbReference type="ChEBI" id="CHEBI:30616"/>
        <dbReference type="ChEBI" id="CHEBI:32544"/>
        <dbReference type="ChEBI" id="CHEBI:33019"/>
        <dbReference type="ChEBI" id="CHEBI:43474"/>
        <dbReference type="ChEBI" id="CHEBI:57502"/>
        <dbReference type="ChEBI" id="CHEBI:58017"/>
        <dbReference type="ChEBI" id="CHEBI:456216"/>
        <dbReference type="EC" id="6.3.4.21"/>
    </reaction>
</comment>
<dbReference type="EC" id="6.3.4.21" evidence="3 9"/>